<organism evidence="1 2">
    <name type="scientific">Anaerotignum lactatifermentans</name>
    <dbReference type="NCBI Taxonomy" id="160404"/>
    <lineage>
        <taxon>Bacteria</taxon>
        <taxon>Bacillati</taxon>
        <taxon>Bacillota</taxon>
        <taxon>Clostridia</taxon>
        <taxon>Lachnospirales</taxon>
        <taxon>Anaerotignaceae</taxon>
        <taxon>Anaerotignum</taxon>
    </lineage>
</organism>
<evidence type="ECO:0000313" key="1">
    <source>
        <dbReference type="EMBL" id="MBM6878594.1"/>
    </source>
</evidence>
<keyword evidence="2" id="KW-1185">Reference proteome</keyword>
<gene>
    <name evidence="1" type="ORF">H9X83_10565</name>
</gene>
<protein>
    <submittedName>
        <fullName evidence="1">Uncharacterized protein</fullName>
    </submittedName>
</protein>
<comment type="caution">
    <text evidence="1">The sequence shown here is derived from an EMBL/GenBank/DDBJ whole genome shotgun (WGS) entry which is preliminary data.</text>
</comment>
<proteinExistence type="predicted"/>
<reference evidence="1 2" key="1">
    <citation type="journal article" date="2021" name="Sci. Rep.">
        <title>The distribution of antibiotic resistance genes in chicken gut microbiota commensals.</title>
        <authorList>
            <person name="Juricova H."/>
            <person name="Matiasovicova J."/>
            <person name="Kubasova T."/>
            <person name="Cejkova D."/>
            <person name="Rychlik I."/>
        </authorList>
    </citation>
    <scope>NUCLEOTIDE SEQUENCE [LARGE SCALE GENOMIC DNA]</scope>
    <source>
        <strain evidence="1 2">An431b</strain>
    </source>
</reference>
<dbReference type="Proteomes" id="UP000729290">
    <property type="component" value="Unassembled WGS sequence"/>
</dbReference>
<dbReference type="EMBL" id="JACSNV010000017">
    <property type="protein sequence ID" value="MBM6878594.1"/>
    <property type="molecule type" value="Genomic_DNA"/>
</dbReference>
<evidence type="ECO:0000313" key="2">
    <source>
        <dbReference type="Proteomes" id="UP000729290"/>
    </source>
</evidence>
<sequence length="72" mass="8432">MKNFDKELSRNGSGYSDPTAATALRTIYKKEKEIDRNAMRLIGLIKDMLRICDFELIEKVKIRHKPSGREYK</sequence>
<dbReference type="RefSeq" id="WP_205134287.1">
    <property type="nucleotide sequence ID" value="NZ_JACSNT010000015.1"/>
</dbReference>
<name>A0ABS2GAU2_9FIRM</name>
<accession>A0ABS2GAU2</accession>